<evidence type="ECO:0000313" key="3">
    <source>
        <dbReference type="Proteomes" id="UP000004994"/>
    </source>
</evidence>
<evidence type="ECO:0000313" key="2">
    <source>
        <dbReference type="EnsemblPlants" id="Solyc09g018255.1.1"/>
    </source>
</evidence>
<dbReference type="OMA" id="MSAIICH"/>
<feature type="compositionally biased region" description="Basic residues" evidence="1">
    <location>
        <begin position="110"/>
        <end position="120"/>
    </location>
</feature>
<keyword evidence="3" id="KW-1185">Reference proteome</keyword>
<sequence length="251" mass="27212">MLVGATIARAAWDKLVAAYASGSRPYICELKSQLHTLLRDNVSIESYVQKTKGMADKLATLHHPVPNDNLIEFVLAGLGPFYRPFTRDKALTVIVPTTQYTQSSFSTTRGRGRGRGRGHSSNHNFQSSQNHGSHNYAHKNSTSSQASDMSAIICHNCEGKGHIASVYPSPKSNIRNKVSGQPISNLARTPSPQNWLIGSGTTHHLTANLENLGIHSEYQGPEEVTISNGSKISISHIGKSSVVISGKKNRS</sequence>
<dbReference type="STRING" id="4081.A0A3Q7I1U8"/>
<dbReference type="PANTHER" id="PTHR47481:SF5">
    <property type="entry name" value="RIBONUCLEASE H-LIKE DOMAIN, GAG-PRE-INTEGRASE DOMAIN, GAG-POLYPEPTIDE OF LTR COPIA-TYPE-RELATED"/>
    <property type="match status" value="1"/>
</dbReference>
<reference evidence="2" key="2">
    <citation type="submission" date="2019-01" db="UniProtKB">
        <authorList>
            <consortium name="EnsemblPlants"/>
        </authorList>
    </citation>
    <scope>IDENTIFICATION</scope>
    <source>
        <strain evidence="2">cv. Heinz 1706</strain>
    </source>
</reference>
<feature type="region of interest" description="Disordered" evidence="1">
    <location>
        <begin position="102"/>
        <end position="142"/>
    </location>
</feature>
<accession>A0A3Q7I1U8</accession>
<reference evidence="2" key="1">
    <citation type="journal article" date="2012" name="Nature">
        <title>The tomato genome sequence provides insights into fleshy fruit evolution.</title>
        <authorList>
            <consortium name="Tomato Genome Consortium"/>
        </authorList>
    </citation>
    <scope>NUCLEOTIDE SEQUENCE [LARGE SCALE GENOMIC DNA]</scope>
    <source>
        <strain evidence="2">cv. Heinz 1706</strain>
    </source>
</reference>
<proteinExistence type="predicted"/>
<organism evidence="2">
    <name type="scientific">Solanum lycopersicum</name>
    <name type="common">Tomato</name>
    <name type="synonym">Lycopersicon esculentum</name>
    <dbReference type="NCBI Taxonomy" id="4081"/>
    <lineage>
        <taxon>Eukaryota</taxon>
        <taxon>Viridiplantae</taxon>
        <taxon>Streptophyta</taxon>
        <taxon>Embryophyta</taxon>
        <taxon>Tracheophyta</taxon>
        <taxon>Spermatophyta</taxon>
        <taxon>Magnoliopsida</taxon>
        <taxon>eudicotyledons</taxon>
        <taxon>Gunneridae</taxon>
        <taxon>Pentapetalae</taxon>
        <taxon>asterids</taxon>
        <taxon>lamiids</taxon>
        <taxon>Solanales</taxon>
        <taxon>Solanaceae</taxon>
        <taxon>Solanoideae</taxon>
        <taxon>Solaneae</taxon>
        <taxon>Solanum</taxon>
        <taxon>Solanum subgen. Lycopersicon</taxon>
    </lineage>
</organism>
<dbReference type="InParanoid" id="A0A3Q7I1U8"/>
<name>A0A3Q7I1U8_SOLLC</name>
<evidence type="ECO:0000256" key="1">
    <source>
        <dbReference type="SAM" id="MobiDB-lite"/>
    </source>
</evidence>
<dbReference type="AlphaFoldDB" id="A0A3Q7I1U8"/>
<dbReference type="PANTHER" id="PTHR47481">
    <property type="match status" value="1"/>
</dbReference>
<dbReference type="Gramene" id="Solyc09g018255.1.1">
    <property type="protein sequence ID" value="Solyc09g018255.1.1"/>
    <property type="gene ID" value="Solyc09g018255.1"/>
</dbReference>
<protein>
    <submittedName>
        <fullName evidence="2">Uncharacterized protein</fullName>
    </submittedName>
</protein>
<dbReference type="Proteomes" id="UP000004994">
    <property type="component" value="Chromosome 9"/>
</dbReference>
<dbReference type="EnsemblPlants" id="Solyc09g018255.1.1">
    <property type="protein sequence ID" value="Solyc09g018255.1.1"/>
    <property type="gene ID" value="Solyc09g018255.1"/>
</dbReference>
<feature type="compositionally biased region" description="Low complexity" evidence="1">
    <location>
        <begin position="121"/>
        <end position="135"/>
    </location>
</feature>